<dbReference type="RefSeq" id="WP_111325249.1">
    <property type="nucleotide sequence ID" value="NZ_BIFX01000003.1"/>
</dbReference>
<accession>A0A326U1K5</accession>
<dbReference type="AlphaFoldDB" id="A0A326U1K5"/>
<dbReference type="EMBL" id="QKUF01000025">
    <property type="protein sequence ID" value="PZW23575.1"/>
    <property type="molecule type" value="Genomic_DNA"/>
</dbReference>
<dbReference type="Proteomes" id="UP000248806">
    <property type="component" value="Unassembled WGS sequence"/>
</dbReference>
<keyword evidence="3" id="KW-1185">Reference proteome</keyword>
<reference evidence="2 3" key="1">
    <citation type="submission" date="2018-06" db="EMBL/GenBank/DDBJ databases">
        <title>Genomic Encyclopedia of Archaeal and Bacterial Type Strains, Phase II (KMG-II): from individual species to whole genera.</title>
        <authorList>
            <person name="Goeker M."/>
        </authorList>
    </citation>
    <scope>NUCLEOTIDE SEQUENCE [LARGE SCALE GENOMIC DNA]</scope>
    <source>
        <strain evidence="2 3">ATCC BAA-1881</strain>
    </source>
</reference>
<comment type="caution">
    <text evidence="2">The sequence shown here is derived from an EMBL/GenBank/DDBJ whole genome shotgun (WGS) entry which is preliminary data.</text>
</comment>
<name>A0A326U1K5_THEHA</name>
<sequence>MSSETTVFSVTLTFSQEHVDFLANSPSCRLIREECFHGRISFEEALSYARMIYNREHHTSQQSEHTGGDAPDSTHFIHISRKTQDLPPVFQGLQGFRRACNALQKVLPLSLWRVWLTCVLFSGLDEDPYLGTAALSDYTGLSQRAIQLYLQVMLRLDLLSYYVGPETKREGKHVKCVNVRHENFKKAYALAYQYLEWTKDPEYVPPSWEYVDYIKRHEHIRSRVERFENYRRILNGKRPGRKPKEPQNITIVCRNPHCRACYESEEEAAQYLPPDTLKKPAPKPQEVDDLTILAREMEQIDRELKNKERGKKVARLPENVRTVKKALLEQKDAAENQEADIVFTDSRDIIAATMLNKLQEPQEKEDPAITQFFLNIIAPYRNSNQEFNSSTIHSNVDVEGEDLLEDNSEATEQPSFQQTNNHPGEVTQQTTSPSTPSQPSQTKRVVGGKAKRNSKAKQKGTVDYKKFGEPESLDKSALEAVYHAIRHNAKAQASSVKLPTAIYRFGEDISAQFRDTQQRSTVSYFRNLLSGVLECARFLKIDVETVYTWYYDAMQHIREKALRASIYAQADGKPHRMPWFNRVFANHIWLSVRRALKLGHLPPHEDVDAEPHNSPMPEPVELHEPVPEDRVVESTFEAVEQPDEEFDDQANEQQGDIPSKQTEEQPAEGANEQAESAADEQADDVVDEQPEDVVEELSDEQPEDIADEQADNVVDEQLEDVADEQAEDAADEQPFEDEAVRESTLVALRGLRDTDEFVLLSPFFETVNSLQYAWTYAVASGEIDMLYEQPEAEAEDVVSYYDASETACVVPEFPRVQRIEPKEHFRNPVQFSRYLAQNGAYSAIPLKEPCPDCGCPIGYVAEGLRPVYICGRCYPNVMWTNRARGELEEYMAYLVELELRSEDPYA</sequence>
<feature type="region of interest" description="Disordered" evidence="1">
    <location>
        <begin position="642"/>
        <end position="707"/>
    </location>
</feature>
<protein>
    <submittedName>
        <fullName evidence="2">Uncharacterized protein</fullName>
    </submittedName>
</protein>
<proteinExistence type="predicted"/>
<feature type="compositionally biased region" description="Polar residues" evidence="1">
    <location>
        <begin position="410"/>
        <end position="422"/>
    </location>
</feature>
<feature type="compositionally biased region" description="Basic residues" evidence="1">
    <location>
        <begin position="449"/>
        <end position="458"/>
    </location>
</feature>
<evidence type="ECO:0000313" key="2">
    <source>
        <dbReference type="EMBL" id="PZW23575.1"/>
    </source>
</evidence>
<organism evidence="2 3">
    <name type="scientific">Thermosporothrix hazakensis</name>
    <dbReference type="NCBI Taxonomy" id="644383"/>
    <lineage>
        <taxon>Bacteria</taxon>
        <taxon>Bacillati</taxon>
        <taxon>Chloroflexota</taxon>
        <taxon>Ktedonobacteria</taxon>
        <taxon>Ktedonobacterales</taxon>
        <taxon>Thermosporotrichaceae</taxon>
        <taxon>Thermosporothrix</taxon>
    </lineage>
</organism>
<gene>
    <name evidence="2" type="ORF">EI42_04958</name>
</gene>
<feature type="compositionally biased region" description="Polar residues" evidence="1">
    <location>
        <begin position="651"/>
        <end position="660"/>
    </location>
</feature>
<feature type="region of interest" description="Disordered" evidence="1">
    <location>
        <begin position="603"/>
        <end position="625"/>
    </location>
</feature>
<evidence type="ECO:0000256" key="1">
    <source>
        <dbReference type="SAM" id="MobiDB-lite"/>
    </source>
</evidence>
<evidence type="ECO:0000313" key="3">
    <source>
        <dbReference type="Proteomes" id="UP000248806"/>
    </source>
</evidence>
<feature type="region of interest" description="Disordered" evidence="1">
    <location>
        <begin position="407"/>
        <end position="463"/>
    </location>
</feature>
<feature type="compositionally biased region" description="Acidic residues" evidence="1">
    <location>
        <begin position="677"/>
        <end position="707"/>
    </location>
</feature>
<feature type="compositionally biased region" description="Low complexity" evidence="1">
    <location>
        <begin position="427"/>
        <end position="442"/>
    </location>
</feature>